<evidence type="ECO:0000256" key="1">
    <source>
        <dbReference type="ARBA" id="ARBA00022723"/>
    </source>
</evidence>
<feature type="compositionally biased region" description="Low complexity" evidence="6">
    <location>
        <begin position="1019"/>
        <end position="1034"/>
    </location>
</feature>
<dbReference type="PROSITE" id="PS50089">
    <property type="entry name" value="ZF_RING_2"/>
    <property type="match status" value="1"/>
</dbReference>
<dbReference type="GO" id="GO:0008270">
    <property type="term" value="F:zinc ion binding"/>
    <property type="evidence" value="ECO:0007669"/>
    <property type="project" value="UniProtKB-KW"/>
</dbReference>
<feature type="domain" description="TRAF-type" evidence="8">
    <location>
        <begin position="102"/>
        <end position="146"/>
    </location>
</feature>
<accession>A0A9D4LTX4</accession>
<dbReference type="Proteomes" id="UP000828390">
    <property type="component" value="Unassembled WGS sequence"/>
</dbReference>
<name>A0A9D4LTX4_DREPO</name>
<organism evidence="9 10">
    <name type="scientific">Dreissena polymorpha</name>
    <name type="common">Zebra mussel</name>
    <name type="synonym">Mytilus polymorpha</name>
    <dbReference type="NCBI Taxonomy" id="45954"/>
    <lineage>
        <taxon>Eukaryota</taxon>
        <taxon>Metazoa</taxon>
        <taxon>Spiralia</taxon>
        <taxon>Lophotrochozoa</taxon>
        <taxon>Mollusca</taxon>
        <taxon>Bivalvia</taxon>
        <taxon>Autobranchia</taxon>
        <taxon>Heteroconchia</taxon>
        <taxon>Euheterodonta</taxon>
        <taxon>Imparidentia</taxon>
        <taxon>Neoheterodontei</taxon>
        <taxon>Myida</taxon>
        <taxon>Dreissenoidea</taxon>
        <taxon>Dreissenidae</taxon>
        <taxon>Dreissena</taxon>
    </lineage>
</organism>
<dbReference type="GO" id="GO:0061630">
    <property type="term" value="F:ubiquitin protein ligase activity"/>
    <property type="evidence" value="ECO:0007669"/>
    <property type="project" value="TreeGrafter"/>
</dbReference>
<evidence type="ECO:0000259" key="7">
    <source>
        <dbReference type="PROSITE" id="PS50089"/>
    </source>
</evidence>
<evidence type="ECO:0000256" key="6">
    <source>
        <dbReference type="SAM" id="MobiDB-lite"/>
    </source>
</evidence>
<feature type="compositionally biased region" description="Polar residues" evidence="6">
    <location>
        <begin position="888"/>
        <end position="898"/>
    </location>
</feature>
<feature type="compositionally biased region" description="Acidic residues" evidence="6">
    <location>
        <begin position="575"/>
        <end position="591"/>
    </location>
</feature>
<dbReference type="OrthoDB" id="9049620at2759"/>
<keyword evidence="10" id="KW-1185">Reference proteome</keyword>
<feature type="compositionally biased region" description="Basic and acidic residues" evidence="6">
    <location>
        <begin position="359"/>
        <end position="369"/>
    </location>
</feature>
<evidence type="ECO:0000256" key="2">
    <source>
        <dbReference type="ARBA" id="ARBA00022771"/>
    </source>
</evidence>
<feature type="region of interest" description="Disordered" evidence="6">
    <location>
        <begin position="236"/>
        <end position="287"/>
    </location>
</feature>
<dbReference type="InterPro" id="IPR051438">
    <property type="entry name" value="RNF_E3_ubiq-protein_ligase"/>
</dbReference>
<feature type="compositionally biased region" description="Basic and acidic residues" evidence="6">
    <location>
        <begin position="878"/>
        <end position="887"/>
    </location>
</feature>
<feature type="compositionally biased region" description="Low complexity" evidence="6">
    <location>
        <begin position="484"/>
        <end position="546"/>
    </location>
</feature>
<feature type="compositionally biased region" description="Polar residues" evidence="6">
    <location>
        <begin position="267"/>
        <end position="279"/>
    </location>
</feature>
<feature type="region of interest" description="Disordered" evidence="6">
    <location>
        <begin position="343"/>
        <end position="920"/>
    </location>
</feature>
<evidence type="ECO:0000256" key="3">
    <source>
        <dbReference type="ARBA" id="ARBA00022833"/>
    </source>
</evidence>
<feature type="compositionally biased region" description="Basic and acidic residues" evidence="6">
    <location>
        <begin position="593"/>
        <end position="605"/>
    </location>
</feature>
<proteinExistence type="predicted"/>
<evidence type="ECO:0000256" key="4">
    <source>
        <dbReference type="PROSITE-ProRule" id="PRU00207"/>
    </source>
</evidence>
<dbReference type="InterPro" id="IPR013083">
    <property type="entry name" value="Znf_RING/FYVE/PHD"/>
</dbReference>
<reference evidence="9" key="2">
    <citation type="submission" date="2020-11" db="EMBL/GenBank/DDBJ databases">
        <authorList>
            <person name="McCartney M.A."/>
            <person name="Auch B."/>
            <person name="Kono T."/>
            <person name="Mallez S."/>
            <person name="Becker A."/>
            <person name="Gohl D.M."/>
            <person name="Silverstein K.A.T."/>
            <person name="Koren S."/>
            <person name="Bechman K.B."/>
            <person name="Herman A."/>
            <person name="Abrahante J.E."/>
            <person name="Garbe J."/>
        </authorList>
    </citation>
    <scope>NUCLEOTIDE SEQUENCE</scope>
    <source>
        <strain evidence="9">Duluth1</strain>
        <tissue evidence="9">Whole animal</tissue>
    </source>
</reference>
<feature type="zinc finger region" description="TRAF-type" evidence="4">
    <location>
        <begin position="102"/>
        <end position="146"/>
    </location>
</feature>
<feature type="compositionally biased region" description="Polar residues" evidence="6">
    <location>
        <begin position="423"/>
        <end position="444"/>
    </location>
</feature>
<dbReference type="PROSITE" id="PS00518">
    <property type="entry name" value="ZF_RING_1"/>
    <property type="match status" value="1"/>
</dbReference>
<dbReference type="Pfam" id="PF13639">
    <property type="entry name" value="zf-RING_2"/>
    <property type="match status" value="1"/>
</dbReference>
<feature type="region of interest" description="Disordered" evidence="6">
    <location>
        <begin position="958"/>
        <end position="1074"/>
    </location>
</feature>
<evidence type="ECO:0000259" key="8">
    <source>
        <dbReference type="PROSITE" id="PS50145"/>
    </source>
</evidence>
<gene>
    <name evidence="9" type="ORF">DPMN_026693</name>
</gene>
<dbReference type="InterPro" id="IPR001293">
    <property type="entry name" value="Znf_TRAF"/>
</dbReference>
<dbReference type="PROSITE" id="PS50145">
    <property type="entry name" value="ZF_TRAF"/>
    <property type="match status" value="1"/>
</dbReference>
<reference evidence="9" key="1">
    <citation type="journal article" date="2019" name="bioRxiv">
        <title>The Genome of the Zebra Mussel, Dreissena polymorpha: A Resource for Invasive Species Research.</title>
        <authorList>
            <person name="McCartney M.A."/>
            <person name="Auch B."/>
            <person name="Kono T."/>
            <person name="Mallez S."/>
            <person name="Zhang Y."/>
            <person name="Obille A."/>
            <person name="Becker A."/>
            <person name="Abrahante J.E."/>
            <person name="Garbe J."/>
            <person name="Badalamenti J.P."/>
            <person name="Herman A."/>
            <person name="Mangelson H."/>
            <person name="Liachko I."/>
            <person name="Sullivan S."/>
            <person name="Sone E.D."/>
            <person name="Koren S."/>
            <person name="Silverstein K.A.T."/>
            <person name="Beckman K.B."/>
            <person name="Gohl D.M."/>
        </authorList>
    </citation>
    <scope>NUCLEOTIDE SEQUENCE</scope>
    <source>
        <strain evidence="9">Duluth1</strain>
        <tissue evidence="9">Whole animal</tissue>
    </source>
</reference>
<feature type="domain" description="RING-type" evidence="7">
    <location>
        <begin position="19"/>
        <end position="57"/>
    </location>
</feature>
<comment type="caution">
    <text evidence="9">The sequence shown here is derived from an EMBL/GenBank/DDBJ whole genome shotgun (WGS) entry which is preliminary data.</text>
</comment>
<dbReference type="InterPro" id="IPR017907">
    <property type="entry name" value="Znf_RING_CS"/>
</dbReference>
<feature type="compositionally biased region" description="Low complexity" evidence="6">
    <location>
        <begin position="254"/>
        <end position="263"/>
    </location>
</feature>
<keyword evidence="3 4" id="KW-0862">Zinc</keyword>
<feature type="compositionally biased region" description="Acidic residues" evidence="6">
    <location>
        <begin position="1054"/>
        <end position="1070"/>
    </location>
</feature>
<dbReference type="EMBL" id="JAIWYP010000002">
    <property type="protein sequence ID" value="KAH3863703.1"/>
    <property type="molecule type" value="Genomic_DNA"/>
</dbReference>
<dbReference type="Gene3D" id="3.30.40.10">
    <property type="entry name" value="Zinc/RING finger domain, C3HC4 (zinc finger)"/>
    <property type="match status" value="2"/>
</dbReference>
<dbReference type="SMART" id="SM00184">
    <property type="entry name" value="RING"/>
    <property type="match status" value="1"/>
</dbReference>
<dbReference type="InterPro" id="IPR001841">
    <property type="entry name" value="Znf_RING"/>
</dbReference>
<feature type="compositionally biased region" description="Polar residues" evidence="6">
    <location>
        <begin position="611"/>
        <end position="624"/>
    </location>
</feature>
<dbReference type="SUPFAM" id="SSF57850">
    <property type="entry name" value="RING/U-box"/>
    <property type="match status" value="1"/>
</dbReference>
<feature type="coiled-coil region" evidence="5">
    <location>
        <begin position="161"/>
        <end position="206"/>
    </location>
</feature>
<feature type="compositionally biased region" description="Basic and acidic residues" evidence="6">
    <location>
        <begin position="696"/>
        <end position="707"/>
    </location>
</feature>
<dbReference type="PANTHER" id="PTHR46016">
    <property type="entry name" value="ZINC FINGER, RING/FYVE/PHD-TYPE"/>
    <property type="match status" value="1"/>
</dbReference>
<feature type="compositionally biased region" description="Polar residues" evidence="6">
    <location>
        <begin position="464"/>
        <end position="476"/>
    </location>
</feature>
<feature type="compositionally biased region" description="Basic and acidic residues" evidence="6">
    <location>
        <begin position="409"/>
        <end position="422"/>
    </location>
</feature>
<evidence type="ECO:0008006" key="11">
    <source>
        <dbReference type="Google" id="ProtNLM"/>
    </source>
</evidence>
<keyword evidence="5" id="KW-0175">Coiled coil</keyword>
<feature type="compositionally biased region" description="Basic and acidic residues" evidence="6">
    <location>
        <begin position="625"/>
        <end position="643"/>
    </location>
</feature>
<keyword evidence="1 4" id="KW-0479">Metal-binding</keyword>
<evidence type="ECO:0000313" key="9">
    <source>
        <dbReference type="EMBL" id="KAH3863703.1"/>
    </source>
</evidence>
<dbReference type="PANTHER" id="PTHR46016:SF1">
    <property type="entry name" value="RING-TYPE DOMAIN-CONTAINING PROTEIN"/>
    <property type="match status" value="1"/>
</dbReference>
<feature type="compositionally biased region" description="Polar residues" evidence="6">
    <location>
        <begin position="741"/>
        <end position="782"/>
    </location>
</feature>
<sequence>MSRYDIEKFDSPPDPDLVCCICQCVLDKAVECPCRHVFCQACIERWLSSRPTCPTCRTRTRKQDLKPVLPLVQNMINRLMMLCDFRDNGCLEKIMLEYYDRHISTCGYEMKTCRFSKCGRQILRRDLEEHESSLCEHRERVCQGQCGLMVALSDQASHNCVVALKENIDEKNHMIEILKAKLQELNNLSQSLKDQLEQLRQQLNDRPPRLQNLFDAISDTSSLSDGEVFMSDYDISEDSFPDTLSEHSDDEESINQNNNNSGEGNDRTSAATTGRQGDGSNEDGSDVVEQVRRTVMNSLLELSSRLERVRNQMRAVLNSGLAQEQAAGNTNDNVRNPAVAVDNVQSNSDRTSAPRHRIVLHDSPERNEGDNDSEADENNDVDTDEIPTDVENNDVDTDEIPTDVERDESDYHSDEHHEETDRSMSSPEPSHRSLTSPGRTSSRSPLDWSPMNTDVDDDDEDNHSNNASMSVSNHVIVTQPPESPTASWSSDNSSSIPTISSPVLTARSRASTSPPSSPVSLVSSSSLSSSQRSSSSLSPSYTNRSSTPHHSESNHPDSNPASPRISSVSSPSNGPEDEWELDYESDGDNLDSDGNHNELKSDATDGHSNPIEISSEVSENQNHNNSDDCSRHSEESTHSERLKMYATSDNVQSNDDSVDSEGADLDSAVDAPLRSNHSEDSDQEYVNHNSPVFRPMENKSDNNDHTGAKGIQQNSAIEEYDPRYPSFGKWSPQRSRRSAPATPTYQHGSSSNINRCEPDSTQLIPNSSSPKEGSQTKTQSPYSHRRRIKRERVSVSTSDSDDSDTMKYLTKRKRRSNDMQVENGAAGYSNDMETASSKRYKFRKRRHDDDSCSEINSKHGRYDDRYYARPYPDTKLSSFKEKEDQKENGQSGKRSFNRFNMPHKRSSTVQSDSMQESNAQSLKLKIDLSVINYSGPLASESSSTLPSATFVRSSANITPSQFHTSSRHHSVQQSFKGHTHKVSETNSGSSNRRHNSSPGHKAESRRSRNANHSPSPNAGSANNTCGNNQNSTNESFEESDSSSDGTWEPCSEAEASDDTVTDGEEFETDTSYEVRVPKSTATLLEEYASDSSDDSWTVEMSQ</sequence>
<dbReference type="GO" id="GO:0006511">
    <property type="term" value="P:ubiquitin-dependent protein catabolic process"/>
    <property type="evidence" value="ECO:0007669"/>
    <property type="project" value="TreeGrafter"/>
</dbReference>
<feature type="compositionally biased region" description="Basic and acidic residues" evidence="6">
    <location>
        <begin position="856"/>
        <end position="867"/>
    </location>
</feature>
<feature type="compositionally biased region" description="Polar residues" evidence="6">
    <location>
        <begin position="907"/>
        <end position="920"/>
    </location>
</feature>
<evidence type="ECO:0000256" key="5">
    <source>
        <dbReference type="SAM" id="Coils"/>
    </source>
</evidence>
<dbReference type="AlphaFoldDB" id="A0A9D4LTX4"/>
<dbReference type="SUPFAM" id="SSF49599">
    <property type="entry name" value="TRAF domain-like"/>
    <property type="match status" value="1"/>
</dbReference>
<dbReference type="GO" id="GO:0000209">
    <property type="term" value="P:protein polyubiquitination"/>
    <property type="evidence" value="ECO:0007669"/>
    <property type="project" value="TreeGrafter"/>
</dbReference>
<evidence type="ECO:0000313" key="10">
    <source>
        <dbReference type="Proteomes" id="UP000828390"/>
    </source>
</evidence>
<feature type="compositionally biased region" description="Low complexity" evidence="6">
    <location>
        <begin position="558"/>
        <end position="574"/>
    </location>
</feature>
<protein>
    <recommendedName>
        <fullName evidence="11">RING-type domain-containing protein</fullName>
    </recommendedName>
</protein>
<keyword evidence="2 4" id="KW-0863">Zinc-finger</keyword>
<feature type="compositionally biased region" description="Acidic residues" evidence="6">
    <location>
        <begin position="370"/>
        <end position="408"/>
    </location>
</feature>